<evidence type="ECO:0000313" key="3">
    <source>
        <dbReference type="Proteomes" id="UP000250831"/>
    </source>
</evidence>
<protein>
    <submittedName>
        <fullName evidence="2">DUF5007 domain-containing protein</fullName>
    </submittedName>
</protein>
<keyword evidence="1" id="KW-0732">Signal</keyword>
<dbReference type="AlphaFoldDB" id="A0A363NQ81"/>
<sequence>MEKKILKSAKQLLVLGIGLFMLASCNKYIPDDQDSLGTDVVYSTNEFMPLLGRNTFYNNIVNIGQNTSQPLNFKIVNVRDIDGQPSTLFEDKFPVKIWKDAYTGEEKSIAEIESKRKIEYRPILEILEKSGNINFWGQSVNSNFVKAQPDSGYVFDIEVSNTGGRRYLRNFKLKPYRERAFEPSIMDPVTGLSPLPYTHPSRTINLYGERTNQFVYPGLINVYFNKLESKGTGSKTLTISFLDSLNRPIDVKKFAATEWDKLVHGFNHRFENGKVIYDVAYPIPLAPIKTDYSSSDGTYAVMNFKFRRKGQFGFLEDCGIEMPFAIYEEGDWEIQFRFTNETPKFD</sequence>
<keyword evidence="3" id="KW-1185">Reference proteome</keyword>
<reference evidence="2 3" key="1">
    <citation type="submission" date="2018-04" db="EMBL/GenBank/DDBJ databases">
        <title>Sphingobacterium sp. M46 Genome.</title>
        <authorList>
            <person name="Cheng J."/>
            <person name="Li Y."/>
        </authorList>
    </citation>
    <scope>NUCLEOTIDE SEQUENCE [LARGE SCALE GENOMIC DNA]</scope>
    <source>
        <strain evidence="2 3">M46</strain>
    </source>
</reference>
<dbReference type="Pfam" id="PF16398">
    <property type="entry name" value="DUF5007"/>
    <property type="match status" value="1"/>
</dbReference>
<proteinExistence type="predicted"/>
<organism evidence="2 3">
    <name type="scientific">Sphingobacterium athyrii</name>
    <dbReference type="NCBI Taxonomy" id="2152717"/>
    <lineage>
        <taxon>Bacteria</taxon>
        <taxon>Pseudomonadati</taxon>
        <taxon>Bacteroidota</taxon>
        <taxon>Sphingobacteriia</taxon>
        <taxon>Sphingobacteriales</taxon>
        <taxon>Sphingobacteriaceae</taxon>
        <taxon>Sphingobacterium</taxon>
    </lineage>
</organism>
<dbReference type="InterPro" id="IPR032173">
    <property type="entry name" value="DUF5007"/>
</dbReference>
<name>A0A363NQ81_9SPHI</name>
<accession>A0A363NQ81</accession>
<dbReference type="Proteomes" id="UP000250831">
    <property type="component" value="Unassembled WGS sequence"/>
</dbReference>
<dbReference type="PROSITE" id="PS51257">
    <property type="entry name" value="PROKAR_LIPOPROTEIN"/>
    <property type="match status" value="1"/>
</dbReference>
<dbReference type="EMBL" id="QCXX01000005">
    <property type="protein sequence ID" value="PUV22821.1"/>
    <property type="molecule type" value="Genomic_DNA"/>
</dbReference>
<evidence type="ECO:0000313" key="2">
    <source>
        <dbReference type="EMBL" id="PUV22821.1"/>
    </source>
</evidence>
<feature type="signal peptide" evidence="1">
    <location>
        <begin position="1"/>
        <end position="23"/>
    </location>
</feature>
<evidence type="ECO:0000256" key="1">
    <source>
        <dbReference type="SAM" id="SignalP"/>
    </source>
</evidence>
<gene>
    <name evidence="2" type="ORF">DCO56_18020</name>
</gene>
<comment type="caution">
    <text evidence="2">The sequence shown here is derived from an EMBL/GenBank/DDBJ whole genome shotgun (WGS) entry which is preliminary data.</text>
</comment>
<dbReference type="OrthoDB" id="737630at2"/>
<feature type="chain" id="PRO_5016841784" evidence="1">
    <location>
        <begin position="24"/>
        <end position="346"/>
    </location>
</feature>
<dbReference type="RefSeq" id="WP_108635156.1">
    <property type="nucleotide sequence ID" value="NZ_QCXX01000005.1"/>
</dbReference>